<name>A0A643FN08_9BURK</name>
<sequence length="77" mass="9188">MTDQQLQMYQFNQQMTVQQMQQLNAQLQQQNQQMQQQQNAWRQMPQYVAPQAAPLTPQDSNQIRCINTGPVTNCRYW</sequence>
<proteinExistence type="predicted"/>
<gene>
    <name evidence="1" type="ORF">F7R26_007820</name>
</gene>
<dbReference type="RefSeq" id="WP_150990551.1">
    <property type="nucleotide sequence ID" value="NZ_CP062803.1"/>
</dbReference>
<dbReference type="EMBL" id="CP062803">
    <property type="protein sequence ID" value="QOT77917.1"/>
    <property type="molecule type" value="Genomic_DNA"/>
</dbReference>
<organism evidence="1 2">
    <name type="scientific">Cupriavidus basilensis</name>
    <dbReference type="NCBI Taxonomy" id="68895"/>
    <lineage>
        <taxon>Bacteria</taxon>
        <taxon>Pseudomonadati</taxon>
        <taxon>Pseudomonadota</taxon>
        <taxon>Betaproteobacteria</taxon>
        <taxon>Burkholderiales</taxon>
        <taxon>Burkholderiaceae</taxon>
        <taxon>Cupriavidus</taxon>
    </lineage>
</organism>
<dbReference type="GeneID" id="98400809"/>
<dbReference type="Proteomes" id="UP000397656">
    <property type="component" value="Chromosome 1"/>
</dbReference>
<reference evidence="1 2" key="1">
    <citation type="submission" date="2020-10" db="EMBL/GenBank/DDBJ databases">
        <title>Complete genome sequence of Cupriavidus basilensis CCUG 49340T.</title>
        <authorList>
            <person name="Salva-Serra F."/>
            <person name="Donoso R.A."/>
            <person name="Cho K.H."/>
            <person name="Yoo J.A."/>
            <person name="Lee K."/>
            <person name="Yoon S.-H."/>
            <person name="Perez-Pantoja D."/>
            <person name="Moore E.R.B."/>
        </authorList>
    </citation>
    <scope>NUCLEOTIDE SEQUENCE [LARGE SCALE GENOMIC DNA]</scope>
    <source>
        <strain evidence="2">CCUG 49340</strain>
    </source>
</reference>
<dbReference type="AlphaFoldDB" id="A0A643FN08"/>
<accession>A0A643FN08</accession>
<evidence type="ECO:0000313" key="1">
    <source>
        <dbReference type="EMBL" id="QOT77917.1"/>
    </source>
</evidence>
<evidence type="ECO:0000313" key="2">
    <source>
        <dbReference type="Proteomes" id="UP000397656"/>
    </source>
</evidence>
<protein>
    <submittedName>
        <fullName evidence="1">Uncharacterized protein</fullName>
    </submittedName>
</protein>